<organism evidence="1 2">
    <name type="scientific">Paractinoplanes aksuensis</name>
    <dbReference type="NCBI Taxonomy" id="2939490"/>
    <lineage>
        <taxon>Bacteria</taxon>
        <taxon>Bacillati</taxon>
        <taxon>Actinomycetota</taxon>
        <taxon>Actinomycetes</taxon>
        <taxon>Micromonosporales</taxon>
        <taxon>Micromonosporaceae</taxon>
        <taxon>Paractinoplanes</taxon>
    </lineage>
</organism>
<evidence type="ECO:0000313" key="2">
    <source>
        <dbReference type="Proteomes" id="UP001523369"/>
    </source>
</evidence>
<dbReference type="Proteomes" id="UP001523369">
    <property type="component" value="Unassembled WGS sequence"/>
</dbReference>
<accession>A0ABT1DYC2</accession>
<protein>
    <submittedName>
        <fullName evidence="1">Uncharacterized protein</fullName>
    </submittedName>
</protein>
<comment type="caution">
    <text evidence="1">The sequence shown here is derived from an EMBL/GenBank/DDBJ whole genome shotgun (WGS) entry which is preliminary data.</text>
</comment>
<keyword evidence="2" id="KW-1185">Reference proteome</keyword>
<gene>
    <name evidence="1" type="ORF">M1L60_35420</name>
</gene>
<dbReference type="RefSeq" id="WP_253241916.1">
    <property type="nucleotide sequence ID" value="NZ_JAMYJR010000040.1"/>
</dbReference>
<sequence length="91" mass="9878">MTWIVVSAAVIIALSAALAVWMRRRRRPVDKLAAARKATRQIRGSYKRPGDDIFRRGWGLPQRHAAAIAENKAYDAATTLDNNSGGGGSSD</sequence>
<evidence type="ECO:0000313" key="1">
    <source>
        <dbReference type="EMBL" id="MCO8275882.1"/>
    </source>
</evidence>
<dbReference type="EMBL" id="JAMYJR010000040">
    <property type="protein sequence ID" value="MCO8275882.1"/>
    <property type="molecule type" value="Genomic_DNA"/>
</dbReference>
<proteinExistence type="predicted"/>
<reference evidence="1 2" key="1">
    <citation type="submission" date="2022-06" db="EMBL/GenBank/DDBJ databases">
        <title>New Species of the Genus Actinoplanes, ActinopZanes ferrugineus.</title>
        <authorList>
            <person name="Ding P."/>
        </authorList>
    </citation>
    <scope>NUCLEOTIDE SEQUENCE [LARGE SCALE GENOMIC DNA]</scope>
    <source>
        <strain evidence="1 2">TRM88003</strain>
    </source>
</reference>
<name>A0ABT1DYC2_9ACTN</name>